<evidence type="ECO:0000313" key="4">
    <source>
        <dbReference type="EMBL" id="AEA27983.1"/>
    </source>
</evidence>
<dbReference type="eggNOG" id="COG0438">
    <property type="taxonomic scope" value="Bacteria"/>
</dbReference>
<name>F4D1S3_PSEUX</name>
<dbReference type="SUPFAM" id="SSF53756">
    <property type="entry name" value="UDP-Glycosyltransferase/glycogen phosphorylase"/>
    <property type="match status" value="1"/>
</dbReference>
<evidence type="ECO:0000256" key="2">
    <source>
        <dbReference type="ARBA" id="ARBA00022679"/>
    </source>
</evidence>
<dbReference type="PANTHER" id="PTHR12526:SF510">
    <property type="entry name" value="D-INOSITOL 3-PHOSPHATE GLYCOSYLTRANSFERASE"/>
    <property type="match status" value="1"/>
</dbReference>
<evidence type="ECO:0000313" key="5">
    <source>
        <dbReference type="Proteomes" id="UP000007809"/>
    </source>
</evidence>
<dbReference type="STRING" id="675635.Psed_5859"/>
<evidence type="ECO:0000259" key="3">
    <source>
        <dbReference type="Pfam" id="PF13439"/>
    </source>
</evidence>
<dbReference type="HOGENOM" id="CLU_009583_6_2_11"/>
<keyword evidence="1" id="KW-0328">Glycosyltransferase</keyword>
<sequence>MTFVEFSPSGGLFQFSAQLAGGVAAGGDAVDFITGPDPELGPTHPGVRMRPVLPTWHPADEKPIGRLAKKARRVLRAGQRALAWLVVLALLRRSRPDVVVWSTWRFSMDALGAVAARRLLPRSTIVLVAHEPVPRVRADTTKERHGRVLDPALERAWHSVDAVFVLGEEARAKVHERWQVACPVVVIPHGDEAALRGDAPVPPCARTGPVVLFFGAWTAYKGIDLLFDAVPAVRHKVPDARIVVAGSVLGVDEAALTARARALGVHARPGYVATADVPRLFGEARVVVTPYRRATQSGVVHLAYTFARPVVATAVGDIPAAVRDGETGLLVPPDDPDALAAALVDLLTDADRAQSMGDAGAAWLEAEASWTAVARRVRETVDRVRGAR</sequence>
<keyword evidence="5" id="KW-1185">Reference proteome</keyword>
<dbReference type="Pfam" id="PF13692">
    <property type="entry name" value="Glyco_trans_1_4"/>
    <property type="match status" value="1"/>
</dbReference>
<reference evidence="4 5" key="1">
    <citation type="journal article" date="2011" name="J. Bacteriol.">
        <title>Genome sequence of the 1,4-dioxane-degrading Pseudonocardia dioxanivorans strain CB1190.</title>
        <authorList>
            <person name="Sales C.M."/>
            <person name="Mahendra S."/>
            <person name="Grostern A."/>
            <person name="Parales R.E."/>
            <person name="Goodwin L.A."/>
            <person name="Woyke T."/>
            <person name="Nolan M."/>
            <person name="Lapidus A."/>
            <person name="Chertkov O."/>
            <person name="Ovchinnikova G."/>
            <person name="Sczyrba A."/>
            <person name="Alvarez-Cohen L."/>
        </authorList>
    </citation>
    <scope>NUCLEOTIDE SEQUENCE [LARGE SCALE GENOMIC DNA]</scope>
    <source>
        <strain evidence="5">ATCC 55486 / DSM 44775 / JCM 13855 / CB1190</strain>
    </source>
</reference>
<dbReference type="KEGG" id="pdx:Psed_5859"/>
<keyword evidence="2 4" id="KW-0808">Transferase</keyword>
<feature type="domain" description="Glycosyltransferase subfamily 4-like N-terminal" evidence="3">
    <location>
        <begin position="10"/>
        <end position="190"/>
    </location>
</feature>
<dbReference type="GO" id="GO:0016757">
    <property type="term" value="F:glycosyltransferase activity"/>
    <property type="evidence" value="ECO:0007669"/>
    <property type="project" value="UniProtKB-KW"/>
</dbReference>
<dbReference type="Pfam" id="PF13439">
    <property type="entry name" value="Glyco_transf_4"/>
    <property type="match status" value="1"/>
</dbReference>
<dbReference type="Proteomes" id="UP000007809">
    <property type="component" value="Chromosome"/>
</dbReference>
<dbReference type="AlphaFoldDB" id="F4D1S3"/>
<dbReference type="EMBL" id="CP002593">
    <property type="protein sequence ID" value="AEA27983.1"/>
    <property type="molecule type" value="Genomic_DNA"/>
</dbReference>
<proteinExistence type="predicted"/>
<dbReference type="InterPro" id="IPR028098">
    <property type="entry name" value="Glyco_trans_4-like_N"/>
</dbReference>
<organism evidence="4 5">
    <name type="scientific">Pseudonocardia dioxanivorans (strain ATCC 55486 / DSM 44775 / JCM 13855 / CB1190)</name>
    <dbReference type="NCBI Taxonomy" id="675635"/>
    <lineage>
        <taxon>Bacteria</taxon>
        <taxon>Bacillati</taxon>
        <taxon>Actinomycetota</taxon>
        <taxon>Actinomycetes</taxon>
        <taxon>Pseudonocardiales</taxon>
        <taxon>Pseudonocardiaceae</taxon>
        <taxon>Pseudonocardia</taxon>
    </lineage>
</organism>
<dbReference type="PANTHER" id="PTHR12526">
    <property type="entry name" value="GLYCOSYLTRANSFERASE"/>
    <property type="match status" value="1"/>
</dbReference>
<dbReference type="CDD" id="cd03801">
    <property type="entry name" value="GT4_PimA-like"/>
    <property type="match status" value="1"/>
</dbReference>
<protein>
    <submittedName>
        <fullName evidence="4">Glycosyl transferase group 1</fullName>
    </submittedName>
</protein>
<dbReference type="Gene3D" id="3.40.50.2000">
    <property type="entry name" value="Glycogen Phosphorylase B"/>
    <property type="match status" value="2"/>
</dbReference>
<evidence type="ECO:0000256" key="1">
    <source>
        <dbReference type="ARBA" id="ARBA00022676"/>
    </source>
</evidence>
<gene>
    <name evidence="4" type="ordered locus">Psed_5859</name>
</gene>
<accession>F4D1S3</accession>